<evidence type="ECO:0000256" key="7">
    <source>
        <dbReference type="ARBA" id="ARBA00023049"/>
    </source>
</evidence>
<feature type="domain" description="Peptidase M4 C-terminal" evidence="12">
    <location>
        <begin position="372"/>
        <end position="544"/>
    </location>
</feature>
<dbReference type="InterPro" id="IPR001570">
    <property type="entry name" value="Peptidase_M4_C_domain"/>
</dbReference>
<keyword evidence="15" id="KW-1185">Reference proteome</keyword>
<dbReference type="GO" id="GO:0004222">
    <property type="term" value="F:metalloendopeptidase activity"/>
    <property type="evidence" value="ECO:0007669"/>
    <property type="project" value="InterPro"/>
</dbReference>
<evidence type="ECO:0000256" key="5">
    <source>
        <dbReference type="ARBA" id="ARBA00022801"/>
    </source>
</evidence>
<keyword evidence="4 10" id="KW-0732">Signal</keyword>
<protein>
    <submittedName>
        <fullName evidence="14">Putative zinc metallopeptidase</fullName>
        <ecNumber evidence="14">3.4.24.-</ecNumber>
    </submittedName>
</protein>
<feature type="signal peptide" evidence="10">
    <location>
        <begin position="1"/>
        <end position="24"/>
    </location>
</feature>
<evidence type="ECO:0000313" key="15">
    <source>
        <dbReference type="Proteomes" id="UP000007076"/>
    </source>
</evidence>
<dbReference type="InterPro" id="IPR011096">
    <property type="entry name" value="FTP_domain"/>
</dbReference>
<dbReference type="PANTHER" id="PTHR33794:SF1">
    <property type="entry name" value="BACILLOLYSIN"/>
    <property type="match status" value="1"/>
</dbReference>
<evidence type="ECO:0000256" key="8">
    <source>
        <dbReference type="PIRSR" id="PIRSR623612-1"/>
    </source>
</evidence>
<evidence type="ECO:0000256" key="2">
    <source>
        <dbReference type="ARBA" id="ARBA00022670"/>
    </source>
</evidence>
<evidence type="ECO:0000256" key="4">
    <source>
        <dbReference type="ARBA" id="ARBA00022729"/>
    </source>
</evidence>
<dbReference type="GO" id="GO:0006508">
    <property type="term" value="P:proteolysis"/>
    <property type="evidence" value="ECO:0007669"/>
    <property type="project" value="UniProtKB-KW"/>
</dbReference>
<feature type="domain" description="Peptidase M4" evidence="11">
    <location>
        <begin position="216"/>
        <end position="368"/>
    </location>
</feature>
<dbReference type="Pfam" id="PF02868">
    <property type="entry name" value="Peptidase_M4_C"/>
    <property type="match status" value="1"/>
</dbReference>
<dbReference type="AlphaFoldDB" id="E4N5N3"/>
<reference evidence="14 15" key="1">
    <citation type="journal article" date="2010" name="DNA Res.">
        <title>Genome sequence of Kitasatospora setae NBRC 14216T: an evolutionary snapshot of the family Streptomycetaceae.</title>
        <authorList>
            <person name="Ichikawa N."/>
            <person name="Oguchi A."/>
            <person name="Ikeda H."/>
            <person name="Ishikawa J."/>
            <person name="Kitani S."/>
            <person name="Watanabe Y."/>
            <person name="Nakamura S."/>
            <person name="Katano Y."/>
            <person name="Kishi E."/>
            <person name="Sasagawa M."/>
            <person name="Ankai A."/>
            <person name="Fukui S."/>
            <person name="Hashimoto Y."/>
            <person name="Kamata S."/>
            <person name="Otoguro M."/>
            <person name="Tanikawa S."/>
            <person name="Nihira T."/>
            <person name="Horinouchi S."/>
            <person name="Ohnishi Y."/>
            <person name="Hayakawa M."/>
            <person name="Kuzuyama T."/>
            <person name="Arisawa A."/>
            <person name="Nomoto F."/>
            <person name="Miura H."/>
            <person name="Takahashi Y."/>
            <person name="Fujita N."/>
        </authorList>
    </citation>
    <scope>NUCLEOTIDE SEQUENCE [LARGE SCALE GENOMIC DNA]</scope>
    <source>
        <strain evidence="15">ATCC 33774 / DSM 43861 / JCM 3304 / KCC A-0304 / NBRC 14216 / KM-6054</strain>
    </source>
</reference>
<dbReference type="InterPro" id="IPR013856">
    <property type="entry name" value="Peptidase_M4_domain"/>
</dbReference>
<dbReference type="HOGENOM" id="CLU_008590_5_1_11"/>
<feature type="active site" evidence="8">
    <location>
        <position position="362"/>
    </location>
</feature>
<keyword evidence="6" id="KW-0862">Zinc</keyword>
<feature type="region of interest" description="Disordered" evidence="9">
    <location>
        <begin position="550"/>
        <end position="596"/>
    </location>
</feature>
<dbReference type="PRINTS" id="PR00730">
    <property type="entry name" value="THERMOLYSIN"/>
</dbReference>
<feature type="compositionally biased region" description="Low complexity" evidence="9">
    <location>
        <begin position="551"/>
        <end position="590"/>
    </location>
</feature>
<dbReference type="PATRIC" id="fig|452652.3.peg.665"/>
<accession>E4N5N3</accession>
<dbReference type="Gene3D" id="2.60.120.260">
    <property type="entry name" value="Galactose-binding domain-like"/>
    <property type="match status" value="1"/>
</dbReference>
<dbReference type="RefSeq" id="WP_014133833.1">
    <property type="nucleotide sequence ID" value="NC_016109.1"/>
</dbReference>
<dbReference type="Gene3D" id="1.10.390.10">
    <property type="entry name" value="Neutral Protease Domain 2"/>
    <property type="match status" value="1"/>
</dbReference>
<sequence>MSRKNALAAAVAAALALGTLTVVATQSTAAAGTTARPGAGFRAVSADARAEALRTADREAAAVAKSLGFGPDERLVAKDVLLDTDGARHVRYDRTYRNLPVIGGDLVVHYDSNGKATGSDQAHQGAIKVAGVTPKLSASDASAAAAKHAKHVRNAKSDSADGSTLVVYAVGKIPVLAYRSTVTGDGESGPASREAVIVDAASGAPLDQYELHQGVTGTGNGVTAGQVTIETSQSGSGYTLTDAAHGGTIVYDSYNSPQSNPKQNARTFSKSSNSWGNGSTSSRESAAVDASYGLAKTWDFYQSTFNRSGIRNDGRGAPAYVHVDNQLLNAFYDDNCFCMSFGDGSSQNGNTPVTALDVAGHEMSHGVTAATANLTYSGESGGLNEATSDIFGTMVEFYANNPSDPGDYYIGEKLNMSAGSLRRMDNPASDGNSLGCWTSGAGQVDVHYSSGIGNHFFYLAAEGTGAKTIGGLAHNGTTCNNDTFTGIGRDKAAAVWYRALTTYMTSTTTYASARTATLQAAADLYGANSRERYLISKAWAAVSVGTALPDPGTGSPSPTPSTSASASPSSSPSSSPSPSASPSTSSTPTGNALANGTFEQGAAGWTQSDNDITNSTLQAAHGGSWYAWMMGYGTSAIESLSQSNIAVPANGSPKLTFWLKVTTAESGPTAYDTLKVNVNGTTLATYSNANASAGYVQKTVDLSAYKGRSVKLEFAGTEDTYLATVFLLDDIAVG</sequence>
<dbReference type="GO" id="GO:0046872">
    <property type="term" value="F:metal ion binding"/>
    <property type="evidence" value="ECO:0007669"/>
    <property type="project" value="UniProtKB-KW"/>
</dbReference>
<dbReference type="SUPFAM" id="SSF55486">
    <property type="entry name" value="Metalloproteases ('zincins'), catalytic domain"/>
    <property type="match status" value="1"/>
</dbReference>
<dbReference type="EC" id="3.4.24.-" evidence="14"/>
<keyword evidence="7" id="KW-0482">Metalloprotease</keyword>
<organism evidence="14 15">
    <name type="scientific">Kitasatospora setae (strain ATCC 33774 / DSM 43861 / JCM 3304 / KCC A-0304 / NBRC 14216 / KM-6054)</name>
    <name type="common">Streptomyces setae</name>
    <dbReference type="NCBI Taxonomy" id="452652"/>
    <lineage>
        <taxon>Bacteria</taxon>
        <taxon>Bacillati</taxon>
        <taxon>Actinomycetota</taxon>
        <taxon>Actinomycetes</taxon>
        <taxon>Kitasatosporales</taxon>
        <taxon>Streptomycetaceae</taxon>
        <taxon>Kitasatospora</taxon>
    </lineage>
</organism>
<evidence type="ECO:0000259" key="13">
    <source>
        <dbReference type="Pfam" id="PF07504"/>
    </source>
</evidence>
<evidence type="ECO:0000259" key="12">
    <source>
        <dbReference type="Pfam" id="PF02868"/>
    </source>
</evidence>
<dbReference type="Gene3D" id="3.10.450.490">
    <property type="match status" value="1"/>
</dbReference>
<dbReference type="KEGG" id="ksk:KSE_06740"/>
<dbReference type="STRING" id="452652.KSE_06740"/>
<dbReference type="eggNOG" id="COG3227">
    <property type="taxonomic scope" value="Bacteria"/>
</dbReference>
<dbReference type="InterPro" id="IPR050728">
    <property type="entry name" value="Zinc_Metalloprotease_M4"/>
</dbReference>
<dbReference type="Pfam" id="PF01447">
    <property type="entry name" value="Peptidase_M4"/>
    <property type="match status" value="1"/>
</dbReference>
<feature type="compositionally biased region" description="Low complexity" evidence="9">
    <location>
        <begin position="269"/>
        <end position="282"/>
    </location>
</feature>
<proteinExistence type="inferred from homology"/>
<name>E4N5N3_KITSK</name>
<evidence type="ECO:0000256" key="1">
    <source>
        <dbReference type="ARBA" id="ARBA00009388"/>
    </source>
</evidence>
<evidence type="ECO:0000259" key="11">
    <source>
        <dbReference type="Pfam" id="PF01447"/>
    </source>
</evidence>
<evidence type="ECO:0000256" key="9">
    <source>
        <dbReference type="SAM" id="MobiDB-lite"/>
    </source>
</evidence>
<evidence type="ECO:0000256" key="10">
    <source>
        <dbReference type="SAM" id="SignalP"/>
    </source>
</evidence>
<dbReference type="Proteomes" id="UP000007076">
    <property type="component" value="Chromosome"/>
</dbReference>
<gene>
    <name evidence="14" type="ordered locus">KSE_06740</name>
</gene>
<feature type="compositionally biased region" description="Polar residues" evidence="9">
    <location>
        <begin position="253"/>
        <end position="268"/>
    </location>
</feature>
<dbReference type="Gene3D" id="3.10.450.40">
    <property type="match status" value="1"/>
</dbReference>
<feature type="domain" description="FTP" evidence="13">
    <location>
        <begin position="76"/>
        <end position="117"/>
    </location>
</feature>
<dbReference type="PANTHER" id="PTHR33794">
    <property type="entry name" value="BACILLOLYSIN"/>
    <property type="match status" value="1"/>
</dbReference>
<dbReference type="EMBL" id="AP010968">
    <property type="protein sequence ID" value="BAJ26514.1"/>
    <property type="molecule type" value="Genomic_DNA"/>
</dbReference>
<keyword evidence="3" id="KW-0479">Metal-binding</keyword>
<feature type="active site" description="Proton donor" evidence="8">
    <location>
        <position position="447"/>
    </location>
</feature>
<evidence type="ECO:0000313" key="14">
    <source>
        <dbReference type="EMBL" id="BAJ26514.1"/>
    </source>
</evidence>
<feature type="chain" id="PRO_5039310686" evidence="10">
    <location>
        <begin position="25"/>
        <end position="734"/>
    </location>
</feature>
<dbReference type="Pfam" id="PF07504">
    <property type="entry name" value="FTP"/>
    <property type="match status" value="1"/>
</dbReference>
<keyword evidence="2" id="KW-0645">Protease</keyword>
<dbReference type="InterPro" id="IPR023612">
    <property type="entry name" value="Peptidase_M4"/>
</dbReference>
<dbReference type="Gene3D" id="3.10.170.10">
    <property type="match status" value="1"/>
</dbReference>
<evidence type="ECO:0000256" key="6">
    <source>
        <dbReference type="ARBA" id="ARBA00022833"/>
    </source>
</evidence>
<keyword evidence="5 14" id="KW-0378">Hydrolase</keyword>
<dbReference type="CDD" id="cd09597">
    <property type="entry name" value="M4_TLP"/>
    <property type="match status" value="1"/>
</dbReference>
<dbReference type="MEROPS" id="M04.017"/>
<comment type="similarity">
    <text evidence="1">Belongs to the peptidase M4 family.</text>
</comment>
<feature type="region of interest" description="Disordered" evidence="9">
    <location>
        <begin position="252"/>
        <end position="283"/>
    </location>
</feature>
<evidence type="ECO:0000256" key="3">
    <source>
        <dbReference type="ARBA" id="ARBA00022723"/>
    </source>
</evidence>
<dbReference type="InterPro" id="IPR027268">
    <property type="entry name" value="Peptidase_M4/M1_CTD_sf"/>
</dbReference>